<protein>
    <submittedName>
        <fullName evidence="1">Uncharacterized protein</fullName>
    </submittedName>
</protein>
<comment type="caution">
    <text evidence="1">The sequence shown here is derived from an EMBL/GenBank/DDBJ whole genome shotgun (WGS) entry which is preliminary data.</text>
</comment>
<dbReference type="Proteomes" id="UP001258017">
    <property type="component" value="Unassembled WGS sequence"/>
</dbReference>
<dbReference type="AlphaFoldDB" id="A0AAD9S095"/>
<reference evidence="1" key="2">
    <citation type="journal article" date="2023" name="Commun. Biol.">
        <title>Intrasexual cuticular hydrocarbon dimorphism in a wasp sheds light on hydrocarbon biosynthesis genes in Hymenoptera.</title>
        <authorList>
            <person name="Moris V.C."/>
            <person name="Podsiadlowski L."/>
            <person name="Martin S."/>
            <person name="Oeyen J.P."/>
            <person name="Donath A."/>
            <person name="Petersen M."/>
            <person name="Wilbrandt J."/>
            <person name="Misof B."/>
            <person name="Liedtke D."/>
            <person name="Thamm M."/>
            <person name="Scheiner R."/>
            <person name="Schmitt T."/>
            <person name="Niehuis O."/>
        </authorList>
    </citation>
    <scope>NUCLEOTIDE SEQUENCE</scope>
    <source>
        <strain evidence="1">GBR_01_08_01A</strain>
    </source>
</reference>
<reference evidence="1" key="1">
    <citation type="submission" date="2021-08" db="EMBL/GenBank/DDBJ databases">
        <authorList>
            <person name="Misof B."/>
            <person name="Oliver O."/>
            <person name="Podsiadlowski L."/>
            <person name="Donath A."/>
            <person name="Peters R."/>
            <person name="Mayer C."/>
            <person name="Rust J."/>
            <person name="Gunkel S."/>
            <person name="Lesny P."/>
            <person name="Martin S."/>
            <person name="Oeyen J.P."/>
            <person name="Petersen M."/>
            <person name="Panagiotis P."/>
            <person name="Wilbrandt J."/>
            <person name="Tanja T."/>
        </authorList>
    </citation>
    <scope>NUCLEOTIDE SEQUENCE</scope>
    <source>
        <strain evidence="1">GBR_01_08_01A</strain>
        <tissue evidence="1">Thorax + abdomen</tissue>
    </source>
</reference>
<evidence type="ECO:0000313" key="1">
    <source>
        <dbReference type="EMBL" id="KAK2589064.1"/>
    </source>
</evidence>
<evidence type="ECO:0000313" key="2">
    <source>
        <dbReference type="Proteomes" id="UP001258017"/>
    </source>
</evidence>
<accession>A0AAD9S095</accession>
<name>A0AAD9S095_9HYME</name>
<gene>
    <name evidence="1" type="ORF">KPH14_001899</name>
</gene>
<dbReference type="EMBL" id="JAIFRP010000002">
    <property type="protein sequence ID" value="KAK2589064.1"/>
    <property type="molecule type" value="Genomic_DNA"/>
</dbReference>
<sequence>MSARLRAIVHRWNSRVNPYLFSFRSLHLGTWIAKKENGGRRRACHLSKGISRDISRTRLARRNEPD</sequence>
<keyword evidence="2" id="KW-1185">Reference proteome</keyword>
<organism evidence="1 2">
    <name type="scientific">Odynerus spinipes</name>
    <dbReference type="NCBI Taxonomy" id="1348599"/>
    <lineage>
        <taxon>Eukaryota</taxon>
        <taxon>Metazoa</taxon>
        <taxon>Ecdysozoa</taxon>
        <taxon>Arthropoda</taxon>
        <taxon>Hexapoda</taxon>
        <taxon>Insecta</taxon>
        <taxon>Pterygota</taxon>
        <taxon>Neoptera</taxon>
        <taxon>Endopterygota</taxon>
        <taxon>Hymenoptera</taxon>
        <taxon>Apocrita</taxon>
        <taxon>Aculeata</taxon>
        <taxon>Vespoidea</taxon>
        <taxon>Vespidae</taxon>
        <taxon>Eumeninae</taxon>
        <taxon>Odynerus</taxon>
    </lineage>
</organism>
<proteinExistence type="predicted"/>